<name>A0A1H4CZK3_9SPHI</name>
<gene>
    <name evidence="1" type="ORF">SAMN05443550_104268</name>
</gene>
<reference evidence="1 2" key="1">
    <citation type="submission" date="2016-10" db="EMBL/GenBank/DDBJ databases">
        <authorList>
            <person name="de Groot N.N."/>
        </authorList>
    </citation>
    <scope>NUCLEOTIDE SEQUENCE [LARGE SCALE GENOMIC DNA]</scope>
    <source>
        <strain evidence="1 2">DSM 19033</strain>
    </source>
</reference>
<dbReference type="RefSeq" id="WP_090556396.1">
    <property type="nucleotide sequence ID" value="NZ_FNRA01000004.1"/>
</dbReference>
<organism evidence="1 2">
    <name type="scientific">Pedobacter hartonius</name>
    <dbReference type="NCBI Taxonomy" id="425514"/>
    <lineage>
        <taxon>Bacteria</taxon>
        <taxon>Pseudomonadati</taxon>
        <taxon>Bacteroidota</taxon>
        <taxon>Sphingobacteriia</taxon>
        <taxon>Sphingobacteriales</taxon>
        <taxon>Sphingobacteriaceae</taxon>
        <taxon>Pedobacter</taxon>
    </lineage>
</organism>
<dbReference type="AlphaFoldDB" id="A0A1H4CZK3"/>
<keyword evidence="2" id="KW-1185">Reference proteome</keyword>
<sequence length="80" mass="9074">MPIPVFVIYELLLRVQRFDPSIGSYKSHTFNTSGAVVITSNRKLRIRKAILNRQFKDPELVFESDLLLIAKTPAKDTIAA</sequence>
<dbReference type="Proteomes" id="UP000198850">
    <property type="component" value="Unassembled WGS sequence"/>
</dbReference>
<protein>
    <submittedName>
        <fullName evidence="1">Uncharacterized protein</fullName>
    </submittedName>
</protein>
<evidence type="ECO:0000313" key="2">
    <source>
        <dbReference type="Proteomes" id="UP000198850"/>
    </source>
</evidence>
<dbReference type="EMBL" id="FNRA01000004">
    <property type="protein sequence ID" value="SEA65933.1"/>
    <property type="molecule type" value="Genomic_DNA"/>
</dbReference>
<evidence type="ECO:0000313" key="1">
    <source>
        <dbReference type="EMBL" id="SEA65933.1"/>
    </source>
</evidence>
<dbReference type="STRING" id="425514.SAMN05443550_104268"/>
<proteinExistence type="predicted"/>
<accession>A0A1H4CZK3</accession>
<dbReference type="OrthoDB" id="770182at2"/>